<organism evidence="1 2">
    <name type="scientific">Stephania japonica</name>
    <dbReference type="NCBI Taxonomy" id="461633"/>
    <lineage>
        <taxon>Eukaryota</taxon>
        <taxon>Viridiplantae</taxon>
        <taxon>Streptophyta</taxon>
        <taxon>Embryophyta</taxon>
        <taxon>Tracheophyta</taxon>
        <taxon>Spermatophyta</taxon>
        <taxon>Magnoliopsida</taxon>
        <taxon>Ranunculales</taxon>
        <taxon>Menispermaceae</taxon>
        <taxon>Menispermoideae</taxon>
        <taxon>Cissampelideae</taxon>
        <taxon>Stephania</taxon>
    </lineage>
</organism>
<dbReference type="EMBL" id="JBBNAE010000009">
    <property type="protein sequence ID" value="KAK9095772.1"/>
    <property type="molecule type" value="Genomic_DNA"/>
</dbReference>
<reference evidence="1 2" key="1">
    <citation type="submission" date="2024-01" db="EMBL/GenBank/DDBJ databases">
        <title>Genome assemblies of Stephania.</title>
        <authorList>
            <person name="Yang L."/>
        </authorList>
    </citation>
    <scope>NUCLEOTIDE SEQUENCE [LARGE SCALE GENOMIC DNA]</scope>
    <source>
        <strain evidence="1">QJT</strain>
        <tissue evidence="1">Leaf</tissue>
    </source>
</reference>
<evidence type="ECO:0000313" key="1">
    <source>
        <dbReference type="EMBL" id="KAK9095772.1"/>
    </source>
</evidence>
<name>A0AAP0HSQ0_9MAGN</name>
<dbReference type="AlphaFoldDB" id="A0AAP0HSQ0"/>
<keyword evidence="2" id="KW-1185">Reference proteome</keyword>
<accession>A0AAP0HSQ0</accession>
<dbReference type="Proteomes" id="UP001417504">
    <property type="component" value="Unassembled WGS sequence"/>
</dbReference>
<sequence length="67" mass="7286">MPLSEVETLLKQVISPKASVLSVTPCTSWFFDSGCYNHITSQLYVLSNCKIAQSFSSIQTANGSLLT</sequence>
<proteinExistence type="predicted"/>
<evidence type="ECO:0000313" key="2">
    <source>
        <dbReference type="Proteomes" id="UP001417504"/>
    </source>
</evidence>
<protein>
    <submittedName>
        <fullName evidence="1">Uncharacterized protein</fullName>
    </submittedName>
</protein>
<comment type="caution">
    <text evidence="1">The sequence shown here is derived from an EMBL/GenBank/DDBJ whole genome shotgun (WGS) entry which is preliminary data.</text>
</comment>
<gene>
    <name evidence="1" type="ORF">Sjap_021269</name>
</gene>